<comment type="function">
    <text evidence="6">Involved in the biogenesis of the 60S ribosomal subunit.</text>
</comment>
<dbReference type="Gene3D" id="1.20.120.1190">
    <property type="match status" value="1"/>
</dbReference>
<organism evidence="9 10">
    <name type="scientific">Cardiosporidium cionae</name>
    <dbReference type="NCBI Taxonomy" id="476202"/>
    <lineage>
        <taxon>Eukaryota</taxon>
        <taxon>Sar</taxon>
        <taxon>Alveolata</taxon>
        <taxon>Apicomplexa</taxon>
        <taxon>Aconoidasida</taxon>
        <taxon>Nephromycida</taxon>
        <taxon>Cardiosporidium</taxon>
    </lineage>
</organism>
<feature type="domain" description="OBG-type G" evidence="8">
    <location>
        <begin position="173"/>
        <end position="346"/>
    </location>
</feature>
<dbReference type="EMBL" id="JADAQX010000078">
    <property type="protein sequence ID" value="KAF8822149.1"/>
    <property type="molecule type" value="Genomic_DNA"/>
</dbReference>
<keyword evidence="3" id="KW-0547">Nucleotide-binding</keyword>
<evidence type="ECO:0000256" key="2">
    <source>
        <dbReference type="ARBA" id="ARBA00022517"/>
    </source>
</evidence>
<gene>
    <name evidence="9" type="ORF">IE077_000923</name>
</gene>
<comment type="similarity">
    <text evidence="6">Belongs to the TRAFAC class OBG-HflX-like GTPase superfamily. OBG GTPase family. NOG subfamily.</text>
</comment>
<protein>
    <recommendedName>
        <fullName evidence="6">Nucleolar GTP-binding protein 1</fullName>
    </recommendedName>
</protein>
<dbReference type="Gene3D" id="3.40.50.300">
    <property type="entry name" value="P-loop containing nucleotide triphosphate hydrolases"/>
    <property type="match status" value="1"/>
</dbReference>
<dbReference type="Pfam" id="PF08155">
    <property type="entry name" value="NOGCT"/>
    <property type="match status" value="1"/>
</dbReference>
<sequence length="662" mass="75841">MASNPNLYRFKEIQVVPGTKELIDIVLSRTQRKTPTEVHKQFNITRIRSFYMRKIKFCQQCYHEKLDIILTQFPRLDEIHPFYADLCNVLYDRDHYKLALGQCNTVKGIIDNIAKDYVRLIKYADSLYKCKMLKRAGLGRMSTAISKLKAALSYLEEVRQHLGRLPSINPNTRTLILTGYPNVGKSSFMNLVSNANVDVQPYAFTTKSLFVGHFDYAYTRWQIIDTPGVLDHPLEERNTIEMTAITALAHIQAAILYVLDLTEHCGYTLKAQVQLFHSIKPLFRNKPLIVLMNKVDERTFEDLEIEEKQLIESMQSGNDDVTYYSTSTLTGVGVDDAKNHACDVLLEQRINKKSEGKQMDALLKRIHVTQVAPSDERPPCIPSSVLQCRNTSEQDEEMKNINKTERDIEEEMGGAGVYSVDLRKHHMLSSDNWKYDVIPEMFNGKNIADFIDPDIERKLQELEKEEELLMMMTHEDENLDDKAWLMAQQTLRKIHLKANQIKFDNKIRRTRSGPILPHKGIKKAQKFHRLVSKISQSVTANETSSMFSEGIIKTKTDAATNAQSSTKSFAASNTEIDVSTASQLKKKLRQKKIIRQLPSRGTNRSLGLSKPADQLRMERVRRQGQKQRNRKGFAGDGDHFVGNKMPKHLFSGKMGRGKSNQR</sequence>
<comment type="caution">
    <text evidence="9">The sequence shown here is derived from an EMBL/GenBank/DDBJ whole genome shotgun (WGS) entry which is preliminary data.</text>
</comment>
<dbReference type="InterPro" id="IPR010674">
    <property type="entry name" value="NOG1_Rossman_fold_dom"/>
</dbReference>
<evidence type="ECO:0000313" key="9">
    <source>
        <dbReference type="EMBL" id="KAF8822149.1"/>
    </source>
</evidence>
<dbReference type="SUPFAM" id="SSF52540">
    <property type="entry name" value="P-loop containing nucleoside triphosphate hydrolases"/>
    <property type="match status" value="1"/>
</dbReference>
<feature type="compositionally biased region" description="Basic residues" evidence="7">
    <location>
        <begin position="622"/>
        <end position="631"/>
    </location>
</feature>
<evidence type="ECO:0000256" key="5">
    <source>
        <dbReference type="ARBA" id="ARBA00023242"/>
    </source>
</evidence>
<dbReference type="InterPro" id="IPR031167">
    <property type="entry name" value="G_OBG"/>
</dbReference>
<dbReference type="InterPro" id="IPR012973">
    <property type="entry name" value="NOG_C"/>
</dbReference>
<dbReference type="InterPro" id="IPR027417">
    <property type="entry name" value="P-loop_NTPase"/>
</dbReference>
<dbReference type="PIRSF" id="PIRSF038919">
    <property type="entry name" value="NOG1"/>
    <property type="match status" value="1"/>
</dbReference>
<name>A0ABQ7JE48_9APIC</name>
<dbReference type="InterPro" id="IPR006073">
    <property type="entry name" value="GTP-bd"/>
</dbReference>
<dbReference type="InterPro" id="IPR024926">
    <property type="entry name" value="NOG1"/>
</dbReference>
<dbReference type="Pfam" id="PF06858">
    <property type="entry name" value="NOG1"/>
    <property type="match status" value="1"/>
</dbReference>
<feature type="region of interest" description="Disordered" evidence="7">
    <location>
        <begin position="620"/>
        <end position="662"/>
    </location>
</feature>
<dbReference type="Proteomes" id="UP000823046">
    <property type="component" value="Unassembled WGS sequence"/>
</dbReference>
<comment type="subcellular location">
    <subcellularLocation>
        <location evidence="1 6">Nucleus</location>
        <location evidence="1 6">Nucleolus</location>
    </subcellularLocation>
</comment>
<reference evidence="9 10" key="1">
    <citation type="journal article" date="2020" name="bioRxiv">
        <title>Metabolic contributions of an alphaproteobacterial endosymbiont in the apicomplexan Cardiosporidium cionae.</title>
        <authorList>
            <person name="Hunter E.S."/>
            <person name="Paight C.J."/>
            <person name="Lane C.E."/>
        </authorList>
    </citation>
    <scope>NUCLEOTIDE SEQUENCE [LARGE SCALE GENOMIC DNA]</scope>
    <source>
        <strain evidence="9">ESH_2018</strain>
    </source>
</reference>
<dbReference type="Pfam" id="PF17835">
    <property type="entry name" value="NOG1_N"/>
    <property type="match status" value="1"/>
</dbReference>
<evidence type="ECO:0000259" key="8">
    <source>
        <dbReference type="PROSITE" id="PS51710"/>
    </source>
</evidence>
<keyword evidence="4" id="KW-0342">GTP-binding</keyword>
<dbReference type="PANTHER" id="PTHR45759">
    <property type="entry name" value="NUCLEOLAR GTP-BINDING PROTEIN 1"/>
    <property type="match status" value="1"/>
</dbReference>
<evidence type="ECO:0000256" key="4">
    <source>
        <dbReference type="ARBA" id="ARBA00023134"/>
    </source>
</evidence>
<accession>A0ABQ7JE48</accession>
<dbReference type="PRINTS" id="PR00326">
    <property type="entry name" value="GTP1OBG"/>
</dbReference>
<keyword evidence="5 6" id="KW-0539">Nucleus</keyword>
<keyword evidence="10" id="KW-1185">Reference proteome</keyword>
<evidence type="ECO:0000256" key="3">
    <source>
        <dbReference type="ARBA" id="ARBA00022741"/>
    </source>
</evidence>
<evidence type="ECO:0000256" key="1">
    <source>
        <dbReference type="ARBA" id="ARBA00004604"/>
    </source>
</evidence>
<dbReference type="CDD" id="cd01897">
    <property type="entry name" value="NOG"/>
    <property type="match status" value="1"/>
</dbReference>
<dbReference type="PROSITE" id="PS51710">
    <property type="entry name" value="G_OBG"/>
    <property type="match status" value="1"/>
</dbReference>
<evidence type="ECO:0000256" key="7">
    <source>
        <dbReference type="SAM" id="MobiDB-lite"/>
    </source>
</evidence>
<evidence type="ECO:0000313" key="10">
    <source>
        <dbReference type="Proteomes" id="UP000823046"/>
    </source>
</evidence>
<evidence type="ECO:0000256" key="6">
    <source>
        <dbReference type="PIRNR" id="PIRNR038919"/>
    </source>
</evidence>
<keyword evidence="2 6" id="KW-0690">Ribosome biogenesis</keyword>
<proteinExistence type="inferred from homology"/>
<dbReference type="InterPro" id="IPR041623">
    <property type="entry name" value="NOG1_N"/>
</dbReference>